<dbReference type="InterPro" id="IPR012349">
    <property type="entry name" value="Split_barrel_FMN-bd"/>
</dbReference>
<dbReference type="InterPro" id="IPR024624">
    <property type="entry name" value="Pyridox_Oxase_Alr4036_FMN-bd"/>
</dbReference>
<accession>A0A936ZJA4</accession>
<dbReference type="AlphaFoldDB" id="A0A936ZJA4"/>
<comment type="caution">
    <text evidence="2">The sequence shown here is derived from an EMBL/GenBank/DDBJ whole genome shotgun (WGS) entry which is preliminary data.</text>
</comment>
<dbReference type="GO" id="GO:0010181">
    <property type="term" value="F:FMN binding"/>
    <property type="evidence" value="ECO:0007669"/>
    <property type="project" value="InterPro"/>
</dbReference>
<dbReference type="EMBL" id="JAEQMY010000025">
    <property type="protein sequence ID" value="MBL0405623.1"/>
    <property type="molecule type" value="Genomic_DNA"/>
</dbReference>
<proteinExistence type="predicted"/>
<feature type="domain" description="Pyridoxamine 5'-phosphate oxidase Alr4036 family FMN-binding" evidence="1">
    <location>
        <begin position="15"/>
        <end position="96"/>
    </location>
</feature>
<reference evidence="2" key="1">
    <citation type="submission" date="2021-01" db="EMBL/GenBank/DDBJ databases">
        <title>Microvirga sp.</title>
        <authorList>
            <person name="Kim M.K."/>
        </authorList>
    </citation>
    <scope>NUCLEOTIDE SEQUENCE</scope>
    <source>
        <strain evidence="2">5420S-16</strain>
    </source>
</reference>
<name>A0A936ZJA4_9HYPH</name>
<dbReference type="Proteomes" id="UP000605848">
    <property type="component" value="Unassembled WGS sequence"/>
</dbReference>
<dbReference type="RefSeq" id="WP_202061744.1">
    <property type="nucleotide sequence ID" value="NZ_JAEQMY010000025.1"/>
</dbReference>
<dbReference type="Pfam" id="PF12766">
    <property type="entry name" value="Pyridox_oxase_2"/>
    <property type="match status" value="1"/>
</dbReference>
<gene>
    <name evidence="2" type="ORF">JKG68_16775</name>
</gene>
<dbReference type="PANTHER" id="PTHR28243:SF1">
    <property type="entry name" value="PYRIDOXAMINE 5'-PHOSPHATE OXIDASE ALR4036 FAMILY FMN-BINDING DOMAIN-CONTAINING PROTEIN"/>
    <property type="match status" value="1"/>
</dbReference>
<keyword evidence="3" id="KW-1185">Reference proteome</keyword>
<dbReference type="Gene3D" id="2.30.110.10">
    <property type="entry name" value="Electron Transport, Fmn-binding Protein, Chain A"/>
    <property type="match status" value="1"/>
</dbReference>
<evidence type="ECO:0000313" key="3">
    <source>
        <dbReference type="Proteomes" id="UP000605848"/>
    </source>
</evidence>
<organism evidence="2 3">
    <name type="scientific">Microvirga aerilata</name>
    <dbReference type="NCBI Taxonomy" id="670292"/>
    <lineage>
        <taxon>Bacteria</taxon>
        <taxon>Pseudomonadati</taxon>
        <taxon>Pseudomonadota</taxon>
        <taxon>Alphaproteobacteria</taxon>
        <taxon>Hyphomicrobiales</taxon>
        <taxon>Methylobacteriaceae</taxon>
        <taxon>Microvirga</taxon>
    </lineage>
</organism>
<protein>
    <submittedName>
        <fullName evidence="2">Pyridoxamine 5'-phosphate oxidase family protein</fullName>
    </submittedName>
</protein>
<sequence length="189" mass="21085">MTASVHQELWQSLGAATQSRSPFTTMQLATIGMDGAPRVRTVVLRQADEVRSTVSFVTDLRSPKIAEIRREPRVSLVGYDPQAGIQVRLEGRAVILDQPEDKKSIWDRCRPHTLALFQTPDAPGTEIASPRAVSGTVEHCDGTEQAFRNFCVVTVELQRLEWLDLSPEGHQRCFFRQTAGSWVGTWIAP</sequence>
<evidence type="ECO:0000313" key="2">
    <source>
        <dbReference type="EMBL" id="MBL0405623.1"/>
    </source>
</evidence>
<dbReference type="SUPFAM" id="SSF50475">
    <property type="entry name" value="FMN-binding split barrel"/>
    <property type="match status" value="1"/>
</dbReference>
<dbReference type="PANTHER" id="PTHR28243">
    <property type="entry name" value="AGL049CP"/>
    <property type="match status" value="1"/>
</dbReference>
<evidence type="ECO:0000259" key="1">
    <source>
        <dbReference type="Pfam" id="PF12766"/>
    </source>
</evidence>